<proteinExistence type="predicted"/>
<name>A0ABV4N8H3_9VIBR</name>
<keyword evidence="2" id="KW-1185">Reference proteome</keyword>
<evidence type="ECO:0000313" key="1">
    <source>
        <dbReference type="EMBL" id="MFA0567710.1"/>
    </source>
</evidence>
<dbReference type="EMBL" id="JBFRUW010000014">
    <property type="protein sequence ID" value="MFA0567710.1"/>
    <property type="molecule type" value="Genomic_DNA"/>
</dbReference>
<dbReference type="Proteomes" id="UP001570417">
    <property type="component" value="Unassembled WGS sequence"/>
</dbReference>
<comment type="caution">
    <text evidence="1">The sequence shown here is derived from an EMBL/GenBank/DDBJ whole genome shotgun (WGS) entry which is preliminary data.</text>
</comment>
<accession>A0ABV4N8H3</accession>
<organism evidence="1 2">
    <name type="scientific">Vibrio gallaecicus</name>
    <dbReference type="NCBI Taxonomy" id="552386"/>
    <lineage>
        <taxon>Bacteria</taxon>
        <taxon>Pseudomonadati</taxon>
        <taxon>Pseudomonadota</taxon>
        <taxon>Gammaproteobacteria</taxon>
        <taxon>Vibrionales</taxon>
        <taxon>Vibrionaceae</taxon>
        <taxon>Vibrio</taxon>
    </lineage>
</organism>
<evidence type="ECO:0000313" key="2">
    <source>
        <dbReference type="Proteomes" id="UP001570417"/>
    </source>
</evidence>
<protein>
    <submittedName>
        <fullName evidence="1">Uncharacterized protein</fullName>
    </submittedName>
</protein>
<gene>
    <name evidence="1" type="ORF">AB4566_05420</name>
</gene>
<sequence>MIKWEIFKELDFPCSDISYKWESERCARLTVILHFSRVIGGYAKDLELTFENPIALKWEDESYGLIDLPETLPKCCSEKFMSWTYPTLIVSNSQWADLYAARTHTKEDYKNHKVMHFVFISMNDLVHVLSNEKPSTRLIESTDA</sequence>
<dbReference type="RefSeq" id="WP_372265214.1">
    <property type="nucleotide sequence ID" value="NZ_JBFRUW010000014.1"/>
</dbReference>
<reference evidence="1 2" key="1">
    <citation type="journal article" date="2024" name="ISME J.">
        <title>Tailless and filamentous prophages are predominant in marine Vibrio.</title>
        <authorList>
            <person name="Steensen K."/>
            <person name="Seneca J."/>
            <person name="Bartlau N."/>
            <person name="Yu X.A."/>
            <person name="Hussain F.A."/>
            <person name="Polz M.F."/>
        </authorList>
    </citation>
    <scope>NUCLEOTIDE SEQUENCE [LARGE SCALE GENOMIC DNA]</scope>
    <source>
        <strain evidence="1 2">10N.222.51.A1</strain>
    </source>
</reference>